<dbReference type="SUPFAM" id="SSF52540">
    <property type="entry name" value="P-loop containing nucleoside triphosphate hydrolases"/>
    <property type="match status" value="1"/>
</dbReference>
<feature type="region of interest" description="Disordered" evidence="2">
    <location>
        <begin position="4256"/>
        <end position="4294"/>
    </location>
</feature>
<evidence type="ECO:0000256" key="1">
    <source>
        <dbReference type="SAM" id="Coils"/>
    </source>
</evidence>
<name>A0A5J4X3X6_9EUKA</name>
<feature type="compositionally biased region" description="Basic and acidic residues" evidence="2">
    <location>
        <begin position="1234"/>
        <end position="1278"/>
    </location>
</feature>
<gene>
    <name evidence="3" type="ORF">EZS28_002554</name>
</gene>
<dbReference type="Proteomes" id="UP000324800">
    <property type="component" value="Unassembled WGS sequence"/>
</dbReference>
<feature type="compositionally biased region" description="Polar residues" evidence="2">
    <location>
        <begin position="4573"/>
        <end position="4585"/>
    </location>
</feature>
<feature type="compositionally biased region" description="Polar residues" evidence="2">
    <location>
        <begin position="4592"/>
        <end position="4601"/>
    </location>
</feature>
<dbReference type="EMBL" id="SNRW01000313">
    <property type="protein sequence ID" value="KAA6401920.1"/>
    <property type="molecule type" value="Genomic_DNA"/>
</dbReference>
<dbReference type="Gene3D" id="3.40.50.300">
    <property type="entry name" value="P-loop containing nucleotide triphosphate hydrolases"/>
    <property type="match status" value="1"/>
</dbReference>
<feature type="region of interest" description="Disordered" evidence="2">
    <location>
        <begin position="4573"/>
        <end position="4601"/>
    </location>
</feature>
<feature type="coiled-coil region" evidence="1">
    <location>
        <begin position="37"/>
        <end position="64"/>
    </location>
</feature>
<evidence type="ECO:0000256" key="2">
    <source>
        <dbReference type="SAM" id="MobiDB-lite"/>
    </source>
</evidence>
<feature type="region of interest" description="Disordered" evidence="2">
    <location>
        <begin position="1846"/>
        <end position="1881"/>
    </location>
</feature>
<feature type="coiled-coil region" evidence="1">
    <location>
        <begin position="3147"/>
        <end position="3198"/>
    </location>
</feature>
<feature type="compositionally biased region" description="Polar residues" evidence="2">
    <location>
        <begin position="4020"/>
        <end position="4031"/>
    </location>
</feature>
<evidence type="ECO:0000313" key="4">
    <source>
        <dbReference type="Proteomes" id="UP000324800"/>
    </source>
</evidence>
<dbReference type="InterPro" id="IPR027417">
    <property type="entry name" value="P-loop_NTPase"/>
</dbReference>
<feature type="compositionally biased region" description="Basic and acidic residues" evidence="2">
    <location>
        <begin position="6101"/>
        <end position="6121"/>
    </location>
</feature>
<proteinExistence type="predicted"/>
<keyword evidence="1" id="KW-0175">Coiled coil</keyword>
<feature type="compositionally biased region" description="Basic and acidic residues" evidence="2">
    <location>
        <begin position="615"/>
        <end position="636"/>
    </location>
</feature>
<protein>
    <submittedName>
        <fullName evidence="3">Uncharacterized protein</fullName>
    </submittedName>
</protein>
<dbReference type="PANTHER" id="PTHR34491">
    <property type="entry name" value="A-TYPE INCLUSION PROTEIN, PUTATIVE-RELATED"/>
    <property type="match status" value="1"/>
</dbReference>
<organism evidence="3 4">
    <name type="scientific">Streblomastix strix</name>
    <dbReference type="NCBI Taxonomy" id="222440"/>
    <lineage>
        <taxon>Eukaryota</taxon>
        <taxon>Metamonada</taxon>
        <taxon>Preaxostyla</taxon>
        <taxon>Oxymonadida</taxon>
        <taxon>Streblomastigidae</taxon>
        <taxon>Streblomastix</taxon>
    </lineage>
</organism>
<feature type="region of interest" description="Disordered" evidence="2">
    <location>
        <begin position="6094"/>
        <end position="6121"/>
    </location>
</feature>
<sequence>MQQGIIPRNASTKRIIDLSSSVGMDIRSLRTLNDIRSEELIKQMQNINKEYVELRREALKTQMRYIAPAKPRFLKLTITELIEFSSCFNQQTGEFEISPGILNQFLPGARRLELKLSQDERKLMAGKLEAVRGDGITLEGIDLGIGNDIWAVPEAVYIACAKMLAEQIDTAQGSIKDCFSFFHWFGQILLQFCKVETFPMQIQVFILVIRIWFSKQLYQMEKFSQEEQNIQLRNSIEDTSQVLFFCLSLLISIMRVKNPAGRDHAIVNMFVEKQSLIFKELREAFSQQRDFAQGKKLGELSKMDQKNVNVEDDKRIEEGLLTSRSNVVENDTTSLVTQDFSAVATINNAIKTNTQPETGTLRMQSKGKFGEEDLSISGGGEFWDQTWAGRDLVRGGGGGSTVSGSGNIRSRFGALTIQSQQLWYLDVENGQDEGDEDLEEIGQSNILGGTSSVGIPGIQDDIEEIEREIALLDDELAQLDDEEQYELKIDNLQSQGKLKFEKNSTNQINQQIQLVKQQSGTKDISRRQLLEEKDRKKKIQLEQINIVKKYLKRGRLRQKRLEGEIDYVEQEIEEVLVQQEEERADEENKRIQMKGYSQPTDENDQSSSGSEESDSEKSRRKEMAEMAEYERERQREEEEEDVDMHGREDTNVDEAGSLSCAQMFRGLVRQLIYLFYEMIHAFTNLVMYYTEMGQFKQRIHHMRFVDSETLRLTTQRIQSLKGQVKVSERLIHQSFSGQFIFNHSTAGVNKKENDRQYDDDGTGQLELINMKRLFNVEIEVQTSDISLDQGDMKKKFYYGLEWTPSTKMLNGYPSTVTFCKVRNILMMSLIDANVASARICGPILIVNDEMHRAAINIFEDFCHVLGHNLYIYQCTPRDDMNFFKRFIVASLMDSHWILFDGVEVLPPIARRSLTDFLKDLIKWKNEHIGSQEGFVMLNMEGLQTRVTLPIQDWIVCAIYKTDSVVDARIPDRLDTVFRIVTLPQFTTVEILGPLFASQGFVYSVHHKQKASQYMLGITDLLCYEFKETNAQLKAKLLGFDFLLNIADSAGCYLRQIIHSMRSKQRRIIWKLKQEMEERMEQWERKSYNSQRSHGGRSNKNYQMMQNIEINQIMVFQILSQELDRIRMLHFPFISHKNPETVHMCMNIEEQAIKAALWRATLAIYESIVPMGVLSSTHTSNPLTDEAKPPLPPLLHSLYQLLEITFPEQIIAMQTDSDIHISEAAAEAQQALAKHLSESKQELEKKKMNEKNKGDTDSQKSEDSNESKKKEDVTGKQENEIEDLEIEGIEETEKVRNSGLVQYLNRLQSQMRASGGISSQNSGKEIIAITSVTSMGGSVQGEGIQYEKFCERVRPLLQKMNLVDDSAFMEKLWELYVVMQRDWFVVVNGPSGSGKSTLLNVLRQLYIVDNKQKLYTQTLFPFLADITRRIRQNDILATQADGSEEVNFYSPREQMRAELFENLIQNRQFHMKVQKKKGHIYKYNNRKNQNKYQKGNDKEQNGNHQIERRAIFAEEVEETPPIWIILQIQDGKRISSFDTIMQKYFSATVRIDGTMIELNYSNIKKLILPKNSRIIIENRTSLLALAPSLAQHDPIVSVNFPAMALINWHVESWGRSMVEEIEDVELLDASVLLLRTSIMSCLRFLNVDQCTCDHSASSSAAASAVCGSAISVAAAKAVRIPVCGLIQTTKKLLSALIKLHNRNIQTKLDMKLLQMYIYYSVIWGTAGHLKAEAPTLHDYTRWYNKWRRDHQRILNIGMGRIYSGKGFSEGIEYNTGNESSKSAFIHGASGEQTESSLQLIQSNNNSGMLDLDLQQQLRQGIEGEGFFNDRTLLSQLDKIATEQIQSNYNEQSGAYGEENVKDVRKQKKRGQTSSNEDEDQSLRHSFDRWFRETFGESIEFGKTGSVFDYFIDSKEKKMVHVTRLQPENTVFGFLPLQNNLPKIITQFLPLLKMSYPISLLVYEHRPIVMLEDLILDGISLSNSIALSMPQITEIAYPKSSHVSNFCKIPFHLPFIQYVQAQSNNYKHIFEYSNIFLLIGSNQAVSRCPMHSFVFHIMDDRRVEDMNSDQDNTNENGTSKMGATFAALIESSNRDQVYDQNLYLRHILAQNPRFFIVKDEMFFSMPQAVNSTNYHATIAIPFPTAPELASLGESILQGSRMWQILENGQQQGVPIHVAPAQSPLDIKNAENEIGINIKSEVSSVYTGDQANSEVITIGASAPPTPGLKQDIIQQLNNQYIGQQKADSISQKSEGGGTQSQTENSGVQGDDESDEEGEDGIISVSRKRFYFGNILPATIYVYLHLLNGNIGQEKPTLTQFVNVLRAVCNANTSVIFDEAALSSLWLWECERMYVLCQPTRRMQLYVLETCNHAFRMFFPQFVDIRLERFQGFRRLKSLDLNSPEQQKNQIDKEQKQGEKQQLEEINKTQVGKTKQEVDSNSTKQLEGMQVANDNQQSKIQSQGSANMSKDLVEQVDGFEIGDNETLTSDGILRLQFDVFSPNSSQRATVIDTSIIPANIQLHEMLMEDPNEDRNKRIKHAQENEENQEDGLVNENEFIDKEDLQAFNHVGQLAFSQTLQRTFMQLVESLQESSTPLFIVDTEGRNGQDFLRVGSRLLNKKVTFCDFPFELSRISTFLDILAEFIVENGFNDKGSLLYFDQCKLNKHIAKQGIFLYENEALNNHRQSTPGIQIPHRWGASISTSQISIIDQLKEEDFNNQYDFMDNNSEIEKYIDPKTLDQQHYERILNHVQQFGMEKLTNYPAKLKSFFVVQLGNPDSALSFICYILFEIFYGMQISSVFDNKIFQPLLHDSLKAREIRSRKEDPEVHLEYLYGRITYFLGLKRKINKVNSSIMKEVLYNLVRNSRLVFTVSINNKINAESFLAQFKNVWTLIYTPIMDAESFKEMALHTLKPILHNLASYLISEEVPAFITTQTSAAAVNGTKISSSMAIGSTGSIVSIRQSAGQLIKQLTNNQIKFRKSNEENEDDQLNMIDVEGFNNQFISAFSKDGSLNKKQRILAVAIIESLTQIQQKACSLSELQGAEKNTWCHNGKDPVIGTFTVDRPSFSQLIDFVQYFGHFLYVSVKYQQHLISKLVSSLTILSVFKKKLERLRTTTDQSTTLFQSINVAQQYEYRIANLHYVVHIRTRELRDLDSELVRNQINLQKFENNLNGGFVRPHQVEKAKIAAEDAMQSLRQLTQDGVQQIRAIGIGNVVMGESSYSILKLFELVSLLVVRGDEKERALLFGICSPSTILDSLWSLDVFSVPYNIVREINMLLEVAYTWDVLPQEPIFANVLFKWLRGIVFVALEGRNDDEGQNGLSDYIQTIVKQVIFKARQKRLKRKIIDLDKEIIRSKNIKQELTENPNLINEALQRSRSIVLNSEKLLIELQEIESTTNNDLARAYKELHTCIGDSILAASFFIFYQFPMEIRRIFIQEHVIPTIMLSQIPISNDRDPIAFLSHLNFDSLISEQYEQNVVDYDIDTPLTPSRIHQNLSNYFEEIDDGLSEKDDFEDQKKDDIFSLVTISSAQSEDITDRESITSFITGHGLSLINVPYSIIDRVSPQLSLFCDNYGNNQSIYTRSAQELAKDINQDNGDQNDGDNTLSAPGTEIQNKYNNQIFPDQLAQIAQKLNIFERPFRFSYSGQQRHLLEVFMRLKSGGIMKTAGRNSIFKLFGVQHPSTSPLVVSLSNTDSYKKIIQALKEVSQVEIQNVMIAKKKSLKKAISRSFFEQIHNTQQEKRIKAIFITDVCDSTVDERMFNFLKQIANKFTNCRTVEPISIELENIDENDDVDTKSLQSFNIPPDTVIILIAKMGPGCSFFSMWNSLCYPIIIAPNEELFRAGASIEIGEFVSKQLHHNGAFNSIIESIPLPSQRSYNDQSAYQFTNSPNVSYFNNDPSQIFGKNQGTQNIGQIDSEMTADDDNIDSLFPTQHRTALLETQLEVHKDRLQKSLNILNRRDVFPHLKVDEGCSSDEFSFLLEKAVIPFLLPQVRQQKVQLQDNAKEEEQEQEEQQNQNKQNELLTKQNSSSSETKPPLNFLDKSVKMQQQVIQTTASKFSASTFTGDTRLHLEQEIEKERNLEKEQQQQIVNEKKGYNINQESRSIALSKNSKDPLLETIQDDQSECTKTLERIILMENALTMIINSLAWNQKEAETLSQNIKKLKEKNSIFKLQKNRMLDSLQWLHFCLVWEAYHIRPLADVVAMFSFGRIRMVGYPVSINSPNFWGYEQFHHILGDILRVVNAILGQQMRGLQSGDQRVKDIWEGNDEDDDEDERQTEDENSNSSDDDTLIENNNNLDRIKYEPQSVLFMEMIRQYMPAQTALLQMSGYIPQNPVSAWLPTTLWKNIFVLAAVCPIFRPLVEDLYPHASNVYNMIDRNLNIDVNHSSNTVFEIIKRVSSAREASKRGAQEFDIFSDNAASDEAALQIADSDGFAITSKNFDSIISEIQVSGNDSILGGFEQDQHLFKTGSGNLIQSSVKLQKGHNMTKLSSLQTDSGSTGEDIGDGFNNYEGQDRMYLDEQNKEQMSHIQKQGAYQRMINRSDDNLSIHALKFNDILSRVKAWRVDNEAVANMTKQTGKQHQSGSGVTELASDGSNQETGTGVINMTNQQKAWIDWINDERPELAELPNQTLQSTLNPFQRLILLNCLCPYRVHYAAKVLIASQPMLGIEAAYFSSSLPQVRANRVINVQTDTGMQNKRGAARGAQTNVGQKVQVLYSNTYAYLGPSSLEQIFQVPENISQKMAHLFKDRPTRNGMIVTLATIGTKFSQSASTTRVIRDIKRLSHIHSTQQVTVISVIEQYRTVRHMVELGGVQKKQKEARRKSLMKQEEEIGQKKILNKKSDNKKSDIGKEIAMDLYQKDDEYVQFLWQTVWNETEQILQQKFNAGGWVILDGLSHASFSFVRNFREWAMKRFELTHKYSSADFQNAERFVLWLVIPQYIYSSPLSPIYSQLSGRFGYYTVKVALRRPLTFRSSLCINIIDAIRKCPTDKIGNVARYYDNTATRESLPYRLIVHLLFILVCIHTTLGEYARTRGSTLNNPPHAFNENAFSSLLRIVMITVSNQGTTYKRGLKNSSNVSFSDSWVWIKLVDNILNRVYPHLNGCIPPQILQNIINSLLQQRSFSAMGGSLVFPGIPNPLQETYFTDLNQYLHAVLNSNVINSSDIHYAALRMKEKESTHSSIVGSLLRFTIGSKDRLQSLIQSTTTNQIYDLNLDIWNQNVQYSLFSTVLMRLMISERPFILESRMNSVISSQTAVYHPAIVVCICDELLEIIQGRLFNVEALTAVVQAVCMSEDNIPPTAMSMLREANAANVILARIHAFLSAVPSFLKSILSSSNNTSLISFGSATKEFMVHVQQLVKLSRSAPIKQRLATQQFSSQIRSRSSSTSENMDDEIYQSHQFDHQNPQRNQRRQSIGQGPLTIQSGAAFAQELANMGLIERSPSLMQLQALPQLRNQSSSIAFPSKSRLTPRLEQDPYDYIQSQDHLKQLDREEIGISSVADSNAVILLLLGDGRRTVATAVDSMRDFQIIAGSAIHPEMNLNVITYSPSFIDTWCAISKGEAPTAWHALSPHEVQNNTYAIQIRRIQRGKEYAEDVDEGSRTRSQLVPFVNNITGRLEQLHRFFSFVPISQRLKGLNKRAIGTSSLISQGEEALNKSLGIFPGLLYVGRGFFVSIRQELARTIQKMLQNQSQIDMHYNTSLGEKINQAKTGFGAAFMQLILKLMVVQSGGLLDIRRLERKRRKQNALINFASSANIFSSAFARIALESIQRIQSMPQSQTSFSTQGNKSSFGSIIGSGSINREKWEHLYQGDSSTLRSINLPQHMHMTPSRSKISLVDQQSFRRNSSMLSDSFSTLKLLQLDSLSKNRSGNQQNYEFGSFRNRRIVTSASILSTITQFTNAGQQWTQENSENAEQQILFAIAKQRQKRRRSILALLIKSKLRQISRGRTHARAVRPVSFADISVILIPAPFKTLTDIAIHVQLFGTVSNPISPVQGSFQSSTEIITKSNTSQQIQIAPSNVSEQSKQKKASSNKNVTLINAFISENKIKMSFGLSSRLFGGTFLGGMRIICPQGFGFDQKQKKLVAYRLAQSSGNQSKVNKRTRDQEQTEIRNTDGATEEKELSDNYQNKNISYILPNVNKYVSALNQPDASDFLNQYSTAANVNAFQLPFMRTGIVIRAADGSLVTVSGDVVSSERWFQNIQSAIIDTSFVGTRPNSNCILSLLQDSRVVAPPQGVNDYTTNITILPNDQGLNTTFTTHV</sequence>
<reference evidence="3 4" key="1">
    <citation type="submission" date="2019-03" db="EMBL/GenBank/DDBJ databases">
        <title>Single cell metagenomics reveals metabolic interactions within the superorganism composed of flagellate Streblomastix strix and complex community of Bacteroidetes bacteria on its surface.</title>
        <authorList>
            <person name="Treitli S.C."/>
            <person name="Kolisko M."/>
            <person name="Husnik F."/>
            <person name="Keeling P."/>
            <person name="Hampl V."/>
        </authorList>
    </citation>
    <scope>NUCLEOTIDE SEQUENCE [LARGE SCALE GENOMIC DNA]</scope>
    <source>
        <strain evidence="3">ST1C</strain>
    </source>
</reference>
<feature type="compositionally biased region" description="Acidic residues" evidence="2">
    <location>
        <begin position="2266"/>
        <end position="2276"/>
    </location>
</feature>
<feature type="compositionally biased region" description="Polar residues" evidence="2">
    <location>
        <begin position="2241"/>
        <end position="2264"/>
    </location>
</feature>
<comment type="caution">
    <text evidence="3">The sequence shown here is derived from an EMBL/GenBank/DDBJ whole genome shotgun (WGS) entry which is preliminary data.</text>
</comment>
<dbReference type="PANTHER" id="PTHR34491:SF156">
    <property type="entry name" value="KINESIN MOTOR DOMAIN-CONTAINING PROTEIN"/>
    <property type="match status" value="1"/>
</dbReference>
<feature type="coiled-coil region" evidence="1">
    <location>
        <begin position="4145"/>
        <end position="4172"/>
    </location>
</feature>
<feature type="region of interest" description="Disordered" evidence="2">
    <location>
        <begin position="2241"/>
        <end position="2276"/>
    </location>
</feature>
<feature type="coiled-coil region" evidence="1">
    <location>
        <begin position="455"/>
        <end position="482"/>
    </location>
</feature>
<feature type="compositionally biased region" description="Acidic residues" evidence="2">
    <location>
        <begin position="4263"/>
        <end position="4289"/>
    </location>
</feature>
<feature type="region of interest" description="Disordered" evidence="2">
    <location>
        <begin position="579"/>
        <end position="651"/>
    </location>
</feature>
<feature type="region of interest" description="Disordered" evidence="2">
    <location>
        <begin position="3998"/>
        <end position="4035"/>
    </location>
</feature>
<feature type="region of interest" description="Disordered" evidence="2">
    <location>
        <begin position="1231"/>
        <end position="1286"/>
    </location>
</feature>
<evidence type="ECO:0000313" key="3">
    <source>
        <dbReference type="EMBL" id="KAA6401920.1"/>
    </source>
</evidence>
<accession>A0A5J4X3X6</accession>